<name>A0A395SJD4_FUSSP</name>
<sequence length="1024" mass="115807">MPSATQLYQYNHVPETKANLDWADLPTIDLSLYGTESGNAELAETLIEAIRTKGFFYVTNYGISQEEVDTQFALGQHFYELPLEEKIKYQPNLEAGDYNGYRPAGRRVLSGGIKDKTEVWNMATNDGRITQPLPELLQKNKTLIENFSKDLHDKVLDPLLHLIAIALELPADFFTKLHQWNVHDESHLRYMKYSKFSPEEREKLSDGLWSLGHTDLGTITLLFRQPVAALQIKDHKTGEWKWAKPLDGSLTVNTCDALSFLTGGYIKSTVHRVSAPPKDQEHVDRLGLLYFARPQNDLVLNTIDSPVLKRAGYTQNEFEAGNHKVPTMGEFTTLKQTWQQKRGKVYKEEDGAEILPGFQGPDQQDPAPSDNGSNGPGRQLVSKRKHTPTACGVCRRRKTRCGGERPTCFACIRNGRSAECTYETKPTETKSQALKRKYSAADGENNIHRRFVDILRTHPAQDVNDILNRLRGGASVDELVRHIESGDVLLELSVAPEVLWRNNPGNLSNIPDLLKTAGNPYVRSLIYQWKFDSSIPARPRPPMMGLHALYNAPYHTATMVSSIIDNCEPSKWTTVSKDDELLREILRHYFTSIYIFFPFFHKDYFLYDMLHERRRFCSSLLVNTVLAAGCYKFLSEARRLWELSAGERTITRVQAAIALNFEHGLNGQDKLGFSLCITAVALAQDLGLFDDYPATMSNAQRAVRTMTAWALFASQSLQSYHHEKPPLITSPPSIALPTADGDFGEIWLKYAASHSPIPIRFSDMFITLAKFRTVLNEIADRLYSPANSDKVVNIYEASIFYRRLQGWYRELPSHLDAFNLVFPAHFNMHMHYWLVVERLFTPHIAEASSSSPITLAINPGKIVDDARICMRTLIRLFYGSHGDDGYELFGIITAQHVGFAALERISTMQQATERSLQEANDSDALISACILRGQGRMALFGDMVFRVMYKFAPLDLASKISRFTNITKDDNTSTPLPPVQGEWPMYVGDIQQKDDRRVGNLLRAMAEISVEDRDSGEEEEEASI</sequence>
<dbReference type="InterPro" id="IPR053187">
    <property type="entry name" value="Notoamide_regulator"/>
</dbReference>
<dbReference type="PANTHER" id="PTHR47256">
    <property type="entry name" value="ZN(II)2CYS6 TRANSCRIPTION FACTOR (EUROFUNG)-RELATED"/>
    <property type="match status" value="1"/>
</dbReference>
<dbReference type="InterPro" id="IPR027443">
    <property type="entry name" value="IPNS-like_sf"/>
</dbReference>
<dbReference type="Pfam" id="PF03171">
    <property type="entry name" value="2OG-FeII_Oxy"/>
    <property type="match status" value="1"/>
</dbReference>
<dbReference type="STRING" id="5514.A0A395SJD4"/>
<comment type="caution">
    <text evidence="5">The sequence shown here is derived from an EMBL/GenBank/DDBJ whole genome shotgun (WGS) entry which is preliminary data.</text>
</comment>
<dbReference type="Gene3D" id="4.10.240.10">
    <property type="entry name" value="Zn(2)-C6 fungal-type DNA-binding domain"/>
    <property type="match status" value="1"/>
</dbReference>
<evidence type="ECO:0000256" key="3">
    <source>
        <dbReference type="SAM" id="MobiDB-lite"/>
    </source>
</evidence>
<organism evidence="5 6">
    <name type="scientific">Fusarium sporotrichioides</name>
    <dbReference type="NCBI Taxonomy" id="5514"/>
    <lineage>
        <taxon>Eukaryota</taxon>
        <taxon>Fungi</taxon>
        <taxon>Dikarya</taxon>
        <taxon>Ascomycota</taxon>
        <taxon>Pezizomycotina</taxon>
        <taxon>Sordariomycetes</taxon>
        <taxon>Hypocreomycetidae</taxon>
        <taxon>Hypocreales</taxon>
        <taxon>Nectriaceae</taxon>
        <taxon>Fusarium</taxon>
    </lineage>
</organism>
<reference evidence="5 6" key="1">
    <citation type="journal article" date="2018" name="PLoS Pathog.">
        <title>Evolution of structural diversity of trichothecenes, a family of toxins produced by plant pathogenic and entomopathogenic fungi.</title>
        <authorList>
            <person name="Proctor R.H."/>
            <person name="McCormick S.P."/>
            <person name="Kim H.S."/>
            <person name="Cardoza R.E."/>
            <person name="Stanley A.M."/>
            <person name="Lindo L."/>
            <person name="Kelly A."/>
            <person name="Brown D.W."/>
            <person name="Lee T."/>
            <person name="Vaughan M.M."/>
            <person name="Alexander N.J."/>
            <person name="Busman M."/>
            <person name="Gutierrez S."/>
        </authorList>
    </citation>
    <scope>NUCLEOTIDE SEQUENCE [LARGE SCALE GENOMIC DNA]</scope>
    <source>
        <strain evidence="5 6">NRRL 3299</strain>
    </source>
</reference>
<dbReference type="CDD" id="cd00067">
    <property type="entry name" value="GAL4"/>
    <property type="match status" value="1"/>
</dbReference>
<proteinExistence type="predicted"/>
<protein>
    <submittedName>
        <fullName evidence="5">2og-fe oxygenase superfamily</fullName>
    </submittedName>
</protein>
<evidence type="ECO:0000256" key="2">
    <source>
        <dbReference type="ARBA" id="ARBA00023242"/>
    </source>
</evidence>
<evidence type="ECO:0000313" key="5">
    <source>
        <dbReference type="EMBL" id="RGP72179.1"/>
    </source>
</evidence>
<dbReference type="Pfam" id="PF04082">
    <property type="entry name" value="Fungal_trans"/>
    <property type="match status" value="1"/>
</dbReference>
<dbReference type="CDD" id="cd12148">
    <property type="entry name" value="fungal_TF_MHR"/>
    <property type="match status" value="1"/>
</dbReference>
<dbReference type="PROSITE" id="PS50048">
    <property type="entry name" value="ZN2_CY6_FUNGAL_2"/>
    <property type="match status" value="1"/>
</dbReference>
<dbReference type="Pfam" id="PF14226">
    <property type="entry name" value="DIOX_N"/>
    <property type="match status" value="1"/>
</dbReference>
<dbReference type="SMART" id="SM00066">
    <property type="entry name" value="GAL4"/>
    <property type="match status" value="1"/>
</dbReference>
<dbReference type="AlphaFoldDB" id="A0A395SJD4"/>
<dbReference type="Proteomes" id="UP000266152">
    <property type="component" value="Unassembled WGS sequence"/>
</dbReference>
<dbReference type="PRINTS" id="PR00682">
    <property type="entry name" value="IPNSYNTHASE"/>
</dbReference>
<dbReference type="GO" id="GO:0006351">
    <property type="term" value="P:DNA-templated transcription"/>
    <property type="evidence" value="ECO:0007669"/>
    <property type="project" value="InterPro"/>
</dbReference>
<dbReference type="EMBL" id="PXOF01000036">
    <property type="protein sequence ID" value="RGP72179.1"/>
    <property type="molecule type" value="Genomic_DNA"/>
</dbReference>
<dbReference type="InterPro" id="IPR026992">
    <property type="entry name" value="DIOX_N"/>
</dbReference>
<evidence type="ECO:0000259" key="4">
    <source>
        <dbReference type="PROSITE" id="PS50048"/>
    </source>
</evidence>
<dbReference type="FunFam" id="2.60.120.330:FF:000040">
    <property type="entry name" value="Chromosome 21, whole genome shotgun sequence"/>
    <property type="match status" value="1"/>
</dbReference>
<dbReference type="InterPro" id="IPR044861">
    <property type="entry name" value="IPNS-like_FE2OG_OXY"/>
</dbReference>
<feature type="domain" description="Zn(2)-C6 fungal-type" evidence="4">
    <location>
        <begin position="390"/>
        <end position="422"/>
    </location>
</feature>
<keyword evidence="1" id="KW-0479">Metal-binding</keyword>
<dbReference type="SUPFAM" id="SSF57701">
    <property type="entry name" value="Zn2/Cys6 DNA-binding domain"/>
    <property type="match status" value="1"/>
</dbReference>
<dbReference type="InterPro" id="IPR001138">
    <property type="entry name" value="Zn2Cys6_DnaBD"/>
</dbReference>
<dbReference type="GO" id="GO:0008270">
    <property type="term" value="F:zinc ion binding"/>
    <property type="evidence" value="ECO:0007669"/>
    <property type="project" value="InterPro"/>
</dbReference>
<gene>
    <name evidence="5" type="ORF">FSPOR_2851</name>
</gene>
<dbReference type="InterPro" id="IPR036864">
    <property type="entry name" value="Zn2-C6_fun-type_DNA-bd_sf"/>
</dbReference>
<dbReference type="SUPFAM" id="SSF51197">
    <property type="entry name" value="Clavaminate synthase-like"/>
    <property type="match status" value="1"/>
</dbReference>
<dbReference type="PANTHER" id="PTHR47256:SF1">
    <property type="entry name" value="ZN(II)2CYS6 TRANSCRIPTION FACTOR (EUROFUNG)"/>
    <property type="match status" value="1"/>
</dbReference>
<feature type="region of interest" description="Disordered" evidence="3">
    <location>
        <begin position="354"/>
        <end position="386"/>
    </location>
</feature>
<dbReference type="Pfam" id="PF00172">
    <property type="entry name" value="Zn_clus"/>
    <property type="match status" value="1"/>
</dbReference>
<evidence type="ECO:0000256" key="1">
    <source>
        <dbReference type="ARBA" id="ARBA00022723"/>
    </source>
</evidence>
<dbReference type="GO" id="GO:0000981">
    <property type="term" value="F:DNA-binding transcription factor activity, RNA polymerase II-specific"/>
    <property type="evidence" value="ECO:0007669"/>
    <property type="project" value="InterPro"/>
</dbReference>
<keyword evidence="6" id="KW-1185">Reference proteome</keyword>
<dbReference type="GO" id="GO:0003677">
    <property type="term" value="F:DNA binding"/>
    <property type="evidence" value="ECO:0007669"/>
    <property type="project" value="InterPro"/>
</dbReference>
<dbReference type="Gene3D" id="2.60.120.330">
    <property type="entry name" value="B-lactam Antibiotic, Isopenicillin N Synthase, Chain"/>
    <property type="match status" value="1"/>
</dbReference>
<keyword evidence="2" id="KW-0539">Nucleus</keyword>
<dbReference type="PROSITE" id="PS00463">
    <property type="entry name" value="ZN2_CY6_FUNGAL_1"/>
    <property type="match status" value="1"/>
</dbReference>
<dbReference type="InterPro" id="IPR007219">
    <property type="entry name" value="XnlR_reg_dom"/>
</dbReference>
<evidence type="ECO:0000313" key="6">
    <source>
        <dbReference type="Proteomes" id="UP000266152"/>
    </source>
</evidence>
<accession>A0A395SJD4</accession>